<accession>A0ABW2B998</accession>
<proteinExistence type="inferred from homology"/>
<keyword evidence="3" id="KW-1185">Reference proteome</keyword>
<comment type="similarity">
    <text evidence="1">Belongs to the HyuE racemase family.</text>
</comment>
<comment type="caution">
    <text evidence="2">The sequence shown here is derived from an EMBL/GenBank/DDBJ whole genome shotgun (WGS) entry which is preliminary data.</text>
</comment>
<gene>
    <name evidence="2" type="ORF">ACFQFQ_23495</name>
</gene>
<dbReference type="PANTHER" id="PTHR28047:SF5">
    <property type="entry name" value="PROTEIN DCG1"/>
    <property type="match status" value="1"/>
</dbReference>
<dbReference type="Proteomes" id="UP001596353">
    <property type="component" value="Unassembled WGS sequence"/>
</dbReference>
<sequence>MKIWYQSYVDYENGATYWEHLRENLNAAMSPGTTVDIHGITPYDSYAHPLVEFRCAREMIANVIRAEREGYDAVVVGHFQDAGLYEARSVVDIPVIGLGEATMLWCCQLGQRLGIVTINPRFIPWFHQQIGKYGLRDRVAGVHSLKFEPGQILGAYGDADKALEVKDLFDKQAAPLVEQGIDVVIPGGGIPMVLFAQFQNHNVGGAPVINGIPIAIKMAEMAVSLKQLTGQSVSRTGDYVKAPPEVIEEFLTHPKGL</sequence>
<dbReference type="PANTHER" id="PTHR28047">
    <property type="entry name" value="PROTEIN DCG1"/>
    <property type="match status" value="1"/>
</dbReference>
<reference evidence="3" key="1">
    <citation type="journal article" date="2019" name="Int. J. Syst. Evol. Microbiol.">
        <title>The Global Catalogue of Microorganisms (GCM) 10K type strain sequencing project: providing services to taxonomists for standard genome sequencing and annotation.</title>
        <authorList>
            <consortium name="The Broad Institute Genomics Platform"/>
            <consortium name="The Broad Institute Genome Sequencing Center for Infectious Disease"/>
            <person name="Wu L."/>
            <person name="Ma J."/>
        </authorList>
    </citation>
    <scope>NUCLEOTIDE SEQUENCE [LARGE SCALE GENOMIC DNA]</scope>
    <source>
        <strain evidence="3">CCUG 66188</strain>
    </source>
</reference>
<dbReference type="Gene3D" id="3.40.50.12500">
    <property type="match status" value="1"/>
</dbReference>
<protein>
    <submittedName>
        <fullName evidence="2">Aspartate/glutamate racemase family protein</fullName>
    </submittedName>
</protein>
<dbReference type="InterPro" id="IPR015942">
    <property type="entry name" value="Asp/Glu/hydantoin_racemase"/>
</dbReference>
<dbReference type="EMBL" id="JBHSWG010000003">
    <property type="protein sequence ID" value="MFC6761772.1"/>
    <property type="molecule type" value="Genomic_DNA"/>
</dbReference>
<evidence type="ECO:0000313" key="3">
    <source>
        <dbReference type="Proteomes" id="UP001596353"/>
    </source>
</evidence>
<name>A0ABW2B998_9RHOB</name>
<organism evidence="2 3">
    <name type="scientific">Sulfitobacter porphyrae</name>
    <dbReference type="NCBI Taxonomy" id="1246864"/>
    <lineage>
        <taxon>Bacteria</taxon>
        <taxon>Pseudomonadati</taxon>
        <taxon>Pseudomonadota</taxon>
        <taxon>Alphaproteobacteria</taxon>
        <taxon>Rhodobacterales</taxon>
        <taxon>Roseobacteraceae</taxon>
        <taxon>Sulfitobacter</taxon>
    </lineage>
</organism>
<dbReference type="InterPro" id="IPR052186">
    <property type="entry name" value="Hydantoin_racemase-like"/>
</dbReference>
<evidence type="ECO:0000313" key="2">
    <source>
        <dbReference type="EMBL" id="MFC6761772.1"/>
    </source>
</evidence>
<dbReference type="InterPro" id="IPR053714">
    <property type="entry name" value="Iso_Racemase_Enz_sf"/>
</dbReference>
<evidence type="ECO:0000256" key="1">
    <source>
        <dbReference type="ARBA" id="ARBA00038414"/>
    </source>
</evidence>
<dbReference type="Pfam" id="PF01177">
    <property type="entry name" value="Asp_Glu_race"/>
    <property type="match status" value="1"/>
</dbReference>